<dbReference type="PRINTS" id="PR00205">
    <property type="entry name" value="CADHERIN"/>
</dbReference>
<keyword evidence="5" id="KW-1133">Transmembrane helix</keyword>
<evidence type="ECO:0000313" key="12">
    <source>
        <dbReference type="RefSeq" id="XP_013791248.1"/>
    </source>
</evidence>
<feature type="domain" description="Cadherin" evidence="10">
    <location>
        <begin position="35"/>
        <end position="154"/>
    </location>
</feature>
<dbReference type="Gene3D" id="2.60.40.60">
    <property type="entry name" value="Cadherins"/>
    <property type="match status" value="10"/>
</dbReference>
<evidence type="ECO:0000256" key="3">
    <source>
        <dbReference type="ARBA" id="ARBA00022737"/>
    </source>
</evidence>
<evidence type="ECO:0000256" key="5">
    <source>
        <dbReference type="ARBA" id="ARBA00022989"/>
    </source>
</evidence>
<evidence type="ECO:0000256" key="1">
    <source>
        <dbReference type="ARBA" id="ARBA00004167"/>
    </source>
</evidence>
<dbReference type="PROSITE" id="PS50268">
    <property type="entry name" value="CADHERIN_2"/>
    <property type="match status" value="10"/>
</dbReference>
<comment type="subcellular location">
    <subcellularLocation>
        <location evidence="1">Membrane</location>
        <topology evidence="1">Single-pass membrane protein</topology>
    </subcellularLocation>
</comment>
<dbReference type="PROSITE" id="PS00232">
    <property type="entry name" value="CADHERIN_1"/>
    <property type="match status" value="4"/>
</dbReference>
<dbReference type="CDD" id="cd11304">
    <property type="entry name" value="Cadherin_repeat"/>
    <property type="match status" value="10"/>
</dbReference>
<accession>A0ABM1BYU0</accession>
<dbReference type="Pfam" id="PF00028">
    <property type="entry name" value="Cadherin"/>
    <property type="match status" value="8"/>
</dbReference>
<organism evidence="11 12">
    <name type="scientific">Limulus polyphemus</name>
    <name type="common">Atlantic horseshoe crab</name>
    <dbReference type="NCBI Taxonomy" id="6850"/>
    <lineage>
        <taxon>Eukaryota</taxon>
        <taxon>Metazoa</taxon>
        <taxon>Ecdysozoa</taxon>
        <taxon>Arthropoda</taxon>
        <taxon>Chelicerata</taxon>
        <taxon>Merostomata</taxon>
        <taxon>Xiphosura</taxon>
        <taxon>Limulidae</taxon>
        <taxon>Limulus</taxon>
    </lineage>
</organism>
<feature type="domain" description="Cadherin" evidence="10">
    <location>
        <begin position="750"/>
        <end position="854"/>
    </location>
</feature>
<keyword evidence="6" id="KW-0472">Membrane</keyword>
<sequence length="1120" mass="125366">MTLMKTTFAHLYSWILILVLTGSCVVRSFDEYKFTQSVYNATIPENVVGKVYVTPSVKMGIFITDSQLSVNYKIIEGNEKNFFKAEEVRIGNFWFLRIRTRTGSDVLNRENIDHYVLKVKGVIKIKSKAKNFKQKAVTEVNIEILDRNDLNPLFPPDSDVYHVTVPENTPLYQSIAKIEVYDSDVGVNGEVYFSFKSPTFQFAIHPTMGTVSLTRPLDYKKQQEYELTIVSQDRGPKPRAGRIIGVSTASLKVSVSPANYHAPNIFVRHFSTVTESNIPDIYAIVHVTDDDSGDHGEIQSLEIADGDPYGYFGVTSGETPNDFNIQRTRFLDRKRDPTVFNLTLKATDRGTPPKSSVKTVTIQVTDTSDRPPVFEKLKYHVEVEEVAPINTPILVVKARSGVETAQMKYSIDRGNEEEVFSINPTTGLIATVRSLDRETKSKYLLSVSATEQGSKRNRKKETTVVNITVLDNNDNDPVFNSSSVVTIHFDENRPIGSVVYTVHAVDSDEGENGYVSYSLANINSVPFNIDHFSGKIKTTDVLDYETMKREYLLKVRASDWGSPFARESEISVRVLLNDVNDHRPQFEKVDCEGYVSGLAAEGTEILTLSALDFDAGSIVSYRMVHPDDDSCFQLDTVTGVLSLTCDLTQQKFKDKYVNVSATDGQHFADVMSLHIKVMSEAHSRSMGNIQGRRFANKDALVECRDVGVVERMKEQMELGKKNNEKGIDREVTEPTPARYVYNFHTPQFLKGLPAEIEVDENLPIGTSVLTLKAEDKDHGYNGKLVYVISNGNEDSSFKMDMHTGKLVVMGEIDRERRSKYVLNISVFDLGQPSKSASRTLVIYVQDINDNVPMFEKATYDFHIKENSNKGTSIVRLRASDMDKGSNAKLYFSLDSDTRDFHINHESGLLTVNGTLDREKIDHYCLRVRVSDSGIDQPFSSSTVVNIWVLDVNDNPPEFSSHQFSARVREDQPVGSVVMILSAHDPDLSNGGKIHYELEGNDTSTFQIDPEVGVVRLAGPLDFESRPIYNLTIVARDLGNPPLSSSASLLVEVEDVNENEHAPTFSNFAEEGKVRENQPAGTFVMQVKAQDEDPEGPNSKITYFIRGDDGMGMFSIDDQGK</sequence>
<gene>
    <name evidence="12" type="primary">LOC106475098</name>
</gene>
<evidence type="ECO:0000256" key="6">
    <source>
        <dbReference type="ARBA" id="ARBA00023136"/>
    </source>
</evidence>
<dbReference type="SMART" id="SM00112">
    <property type="entry name" value="CA"/>
    <property type="match status" value="9"/>
</dbReference>
<evidence type="ECO:0000256" key="7">
    <source>
        <dbReference type="ARBA" id="ARBA00023180"/>
    </source>
</evidence>
<dbReference type="Proteomes" id="UP000694941">
    <property type="component" value="Unplaced"/>
</dbReference>
<dbReference type="InterPro" id="IPR002126">
    <property type="entry name" value="Cadherin-like_dom"/>
</dbReference>
<keyword evidence="11" id="KW-1185">Reference proteome</keyword>
<keyword evidence="4 8" id="KW-0106">Calcium</keyword>
<feature type="domain" description="Cadherin" evidence="10">
    <location>
        <begin position="481"/>
        <end position="586"/>
    </location>
</feature>
<feature type="chain" id="PRO_5045391984" evidence="9">
    <location>
        <begin position="29"/>
        <end position="1120"/>
    </location>
</feature>
<feature type="domain" description="Cadherin" evidence="10">
    <location>
        <begin position="855"/>
        <end position="958"/>
    </location>
</feature>
<dbReference type="RefSeq" id="XP_013791248.1">
    <property type="nucleotide sequence ID" value="XM_013935794.2"/>
</dbReference>
<dbReference type="InterPro" id="IPR015919">
    <property type="entry name" value="Cadherin-like_sf"/>
</dbReference>
<keyword evidence="2" id="KW-0812">Transmembrane</keyword>
<feature type="domain" description="Cadherin" evidence="10">
    <location>
        <begin position="959"/>
        <end position="1064"/>
    </location>
</feature>
<feature type="domain" description="Cadherin" evidence="10">
    <location>
        <begin position="602"/>
        <end position="694"/>
    </location>
</feature>
<feature type="domain" description="Cadherin" evidence="10">
    <location>
        <begin position="375"/>
        <end position="479"/>
    </location>
</feature>
<dbReference type="InterPro" id="IPR020894">
    <property type="entry name" value="Cadherin_CS"/>
</dbReference>
<dbReference type="GeneID" id="106475098"/>
<keyword evidence="3" id="KW-0677">Repeat</keyword>
<evidence type="ECO:0000259" key="10">
    <source>
        <dbReference type="PROSITE" id="PS50268"/>
    </source>
</evidence>
<protein>
    <submittedName>
        <fullName evidence="12">Fat-like cadherin-related tumor suppressor homolog</fullName>
    </submittedName>
</protein>
<reference evidence="12" key="1">
    <citation type="submission" date="2025-08" db="UniProtKB">
        <authorList>
            <consortium name="RefSeq"/>
        </authorList>
    </citation>
    <scope>IDENTIFICATION</scope>
    <source>
        <tissue evidence="12">Muscle</tissue>
    </source>
</reference>
<proteinExistence type="predicted"/>
<dbReference type="PROSITE" id="PS51257">
    <property type="entry name" value="PROKAR_LIPOPROTEIN"/>
    <property type="match status" value="1"/>
</dbReference>
<evidence type="ECO:0000256" key="4">
    <source>
        <dbReference type="ARBA" id="ARBA00022837"/>
    </source>
</evidence>
<evidence type="ECO:0000256" key="8">
    <source>
        <dbReference type="PROSITE-ProRule" id="PRU00043"/>
    </source>
</evidence>
<evidence type="ECO:0000256" key="2">
    <source>
        <dbReference type="ARBA" id="ARBA00022692"/>
    </source>
</evidence>
<dbReference type="InterPro" id="IPR050174">
    <property type="entry name" value="Protocadherin/Cadherin-CA"/>
</dbReference>
<dbReference type="PANTHER" id="PTHR24028:SF328">
    <property type="entry name" value="CADHERIN-3"/>
    <property type="match status" value="1"/>
</dbReference>
<keyword evidence="9" id="KW-0732">Signal</keyword>
<feature type="domain" description="Cadherin" evidence="10">
    <location>
        <begin position="1065"/>
        <end position="1119"/>
    </location>
</feature>
<feature type="signal peptide" evidence="9">
    <location>
        <begin position="1"/>
        <end position="28"/>
    </location>
</feature>
<feature type="domain" description="Cadherin" evidence="10">
    <location>
        <begin position="157"/>
        <end position="265"/>
    </location>
</feature>
<name>A0ABM1BYU0_LIMPO</name>
<evidence type="ECO:0000256" key="9">
    <source>
        <dbReference type="SAM" id="SignalP"/>
    </source>
</evidence>
<evidence type="ECO:0000313" key="11">
    <source>
        <dbReference type="Proteomes" id="UP000694941"/>
    </source>
</evidence>
<keyword evidence="7" id="KW-0325">Glycoprotein</keyword>
<dbReference type="SUPFAM" id="SSF49313">
    <property type="entry name" value="Cadherin-like"/>
    <property type="match status" value="10"/>
</dbReference>
<feature type="domain" description="Cadherin" evidence="10">
    <location>
        <begin position="281"/>
        <end position="374"/>
    </location>
</feature>
<dbReference type="PANTHER" id="PTHR24028">
    <property type="entry name" value="CADHERIN-87A"/>
    <property type="match status" value="1"/>
</dbReference>